<comment type="caution">
    <text evidence="2">The sequence shown here is derived from an EMBL/GenBank/DDBJ whole genome shotgun (WGS) entry which is preliminary data.</text>
</comment>
<gene>
    <name evidence="2" type="ORF">N7476_005879</name>
</gene>
<evidence type="ECO:0000313" key="2">
    <source>
        <dbReference type="EMBL" id="KAJ5315572.1"/>
    </source>
</evidence>
<evidence type="ECO:0008006" key="4">
    <source>
        <dbReference type="Google" id="ProtNLM"/>
    </source>
</evidence>
<evidence type="ECO:0000256" key="1">
    <source>
        <dbReference type="SAM" id="SignalP"/>
    </source>
</evidence>
<reference evidence="2" key="2">
    <citation type="journal article" date="2023" name="IMA Fungus">
        <title>Comparative genomic study of the Penicillium genus elucidates a diverse pangenome and 15 lateral gene transfer events.</title>
        <authorList>
            <person name="Petersen C."/>
            <person name="Sorensen T."/>
            <person name="Nielsen M.R."/>
            <person name="Sondergaard T.E."/>
            <person name="Sorensen J.L."/>
            <person name="Fitzpatrick D.A."/>
            <person name="Frisvad J.C."/>
            <person name="Nielsen K.L."/>
        </authorList>
    </citation>
    <scope>NUCLEOTIDE SEQUENCE</scope>
    <source>
        <strain evidence="2">IBT 21472</strain>
    </source>
</reference>
<dbReference type="OrthoDB" id="5427350at2759"/>
<dbReference type="AlphaFoldDB" id="A0A9W9H7I7"/>
<feature type="signal peptide" evidence="1">
    <location>
        <begin position="1"/>
        <end position="18"/>
    </location>
</feature>
<sequence length="513" mass="56678">MRSNTVIWLSAILQCVSADWQYLSRPDLSPPKLNITVPASSRVESGYIFVTPTTGFIEGSVGPEQPGAYIFRNDGELVWSGLGYVAGFAGDFSPTVIDGKAVLRSSQGLLDSFHGRMYGDHVVLNDRYQTVSIVRAASHRLVSVHEFNVVDGKTVLVEAPVPIPADLSIYGGDEGQEWILNHGFQDSSVPLVKEGPFSGRSSFDAYNYFHLNSIDKDDEGNYLISARHYCAIFKINGTDGEIIWQLGGTRGSDFDITSNVEFAFQHDARFRYRSPDGSIERISFFDNAAITEPIDPINPFSRGRYVELNHTAGTATEIHTYDAPDGLSAHSQGNLQFLPGGNKFINWGQAGAVTEFTEDGTVLFHAYLDSYPNKNVQSYRGFRSNWTAGSNEEPAVLALSDGDGKIAVWVSWNGDTETRAWIFYLVDNTSEKVVVSLGEQKRTGFETHFEKNVGGTAKALENFSIEVEALDAQGRGLGSSRPVWIQDDTPYRAHLKKIQSQSSRETGLWEHEL</sequence>
<reference evidence="2" key="1">
    <citation type="submission" date="2022-12" db="EMBL/GenBank/DDBJ databases">
        <authorList>
            <person name="Petersen C."/>
        </authorList>
    </citation>
    <scope>NUCLEOTIDE SEQUENCE</scope>
    <source>
        <strain evidence="2">IBT 21472</strain>
    </source>
</reference>
<name>A0A9W9H7I7_9EURO</name>
<dbReference type="PANTHER" id="PTHR35340">
    <property type="entry name" value="PQQ ENZYME REPEAT PROTEIN-RELATED"/>
    <property type="match status" value="1"/>
</dbReference>
<dbReference type="EMBL" id="JAPZBO010000005">
    <property type="protein sequence ID" value="KAJ5315572.1"/>
    <property type="molecule type" value="Genomic_DNA"/>
</dbReference>
<dbReference type="Pfam" id="PF14269">
    <property type="entry name" value="Arylsulfotran_2"/>
    <property type="match status" value="1"/>
</dbReference>
<organism evidence="2 3">
    <name type="scientific">Penicillium atrosanguineum</name>
    <dbReference type="NCBI Taxonomy" id="1132637"/>
    <lineage>
        <taxon>Eukaryota</taxon>
        <taxon>Fungi</taxon>
        <taxon>Dikarya</taxon>
        <taxon>Ascomycota</taxon>
        <taxon>Pezizomycotina</taxon>
        <taxon>Eurotiomycetes</taxon>
        <taxon>Eurotiomycetidae</taxon>
        <taxon>Eurotiales</taxon>
        <taxon>Aspergillaceae</taxon>
        <taxon>Penicillium</taxon>
    </lineage>
</organism>
<feature type="chain" id="PRO_5041114647" description="ASST-domain-containing protein" evidence="1">
    <location>
        <begin position="19"/>
        <end position="513"/>
    </location>
</feature>
<keyword evidence="1" id="KW-0732">Signal</keyword>
<dbReference type="PANTHER" id="PTHR35340:SF9">
    <property type="entry name" value="ASST-DOMAIN-CONTAINING PROTEIN"/>
    <property type="match status" value="1"/>
</dbReference>
<keyword evidence="3" id="KW-1185">Reference proteome</keyword>
<dbReference type="InterPro" id="IPR053143">
    <property type="entry name" value="Arylsulfate_ST"/>
</dbReference>
<dbReference type="InterPro" id="IPR039535">
    <property type="entry name" value="ASST-like"/>
</dbReference>
<proteinExistence type="predicted"/>
<protein>
    <recommendedName>
        <fullName evidence="4">ASST-domain-containing protein</fullName>
    </recommendedName>
</protein>
<evidence type="ECO:0000313" key="3">
    <source>
        <dbReference type="Proteomes" id="UP001147746"/>
    </source>
</evidence>
<accession>A0A9W9H7I7</accession>
<dbReference type="Proteomes" id="UP001147746">
    <property type="component" value="Unassembled WGS sequence"/>
</dbReference>